<keyword evidence="2" id="KW-1185">Reference proteome</keyword>
<dbReference type="AlphaFoldDB" id="A0A1K1NLC8"/>
<evidence type="ECO:0000313" key="2">
    <source>
        <dbReference type="Proteomes" id="UP000182958"/>
    </source>
</evidence>
<organism evidence="1 2">
    <name type="scientific">Selenomonas ruminantium</name>
    <dbReference type="NCBI Taxonomy" id="971"/>
    <lineage>
        <taxon>Bacteria</taxon>
        <taxon>Bacillati</taxon>
        <taxon>Bacillota</taxon>
        <taxon>Negativicutes</taxon>
        <taxon>Selenomonadales</taxon>
        <taxon>Selenomonadaceae</taxon>
        <taxon>Selenomonas</taxon>
    </lineage>
</organism>
<dbReference type="RefSeq" id="WP_072306106.1">
    <property type="nucleotide sequence ID" value="NZ_FPJA01000006.1"/>
</dbReference>
<name>A0A1K1NLC8_SELRU</name>
<accession>A0A1K1NLC8</accession>
<dbReference type="EMBL" id="FPJA01000006">
    <property type="protein sequence ID" value="SFW36103.1"/>
    <property type="molecule type" value="Genomic_DNA"/>
</dbReference>
<evidence type="ECO:0000313" key="1">
    <source>
        <dbReference type="EMBL" id="SFW36103.1"/>
    </source>
</evidence>
<sequence length="407" mass="47434">MEELAYQNVHPDNIQAAARRVRQFFKGPTGNEAEKLQQKCLAVQSGELTGKQAVFSAHEQILLSYLLPWACQKPERLDFFMETVQDDEGHIKSRVEEFWGDSWQKAVQAFFEHFQDTASFRMLGRALYMAKDKEAMADEQPVDRPYLKLLMDSRDTRLCQDIIRDGMGKAVQKWGLIRADMLSSQFYFRSGYVTAVMQFYMGSRQVENYKKKRLLERCIEFLQNRSGKQRGWLRVLYDTWCRSRVDMDKPADSLRELCYIKNFKDEMLQNAELKAYIKEELQPYYKTSKAIEKLRAAKEKVDEEAKERENRAKLEHGQQVHQIITTGKLEAEVLHRQKDSGEENKYLPIKTNEKTGPVPLATPSIIDSVKPQEEGIEPVKIEETAEKLGFLAKVWQKIKSWFSFGKT</sequence>
<proteinExistence type="predicted"/>
<dbReference type="Proteomes" id="UP000182958">
    <property type="component" value="Unassembled WGS sequence"/>
</dbReference>
<gene>
    <name evidence="1" type="ORF">SAMN02910323_1467</name>
</gene>
<protein>
    <submittedName>
        <fullName evidence="1">Uncharacterized protein</fullName>
    </submittedName>
</protein>
<reference evidence="2" key="1">
    <citation type="submission" date="2016-11" db="EMBL/GenBank/DDBJ databases">
        <authorList>
            <person name="Varghese N."/>
            <person name="Submissions S."/>
        </authorList>
    </citation>
    <scope>NUCLEOTIDE SEQUENCE [LARGE SCALE GENOMIC DNA]</scope>
    <source>
        <strain evidence="2">C3</strain>
    </source>
</reference>